<name>A0A6G1KZW8_9PEZI</name>
<dbReference type="PANTHER" id="PTHR23225:SF2">
    <property type="entry name" value="AT09679P-RELATED"/>
    <property type="match status" value="1"/>
</dbReference>
<dbReference type="Proteomes" id="UP000799436">
    <property type="component" value="Unassembled WGS sequence"/>
</dbReference>
<evidence type="ECO:0008006" key="4">
    <source>
        <dbReference type="Google" id="ProtNLM"/>
    </source>
</evidence>
<reference evidence="2" key="1">
    <citation type="journal article" date="2020" name="Stud. Mycol.">
        <title>101 Dothideomycetes genomes: a test case for predicting lifestyles and emergence of pathogens.</title>
        <authorList>
            <person name="Haridas S."/>
            <person name="Albert R."/>
            <person name="Binder M."/>
            <person name="Bloem J."/>
            <person name="Labutti K."/>
            <person name="Salamov A."/>
            <person name="Andreopoulos B."/>
            <person name="Baker S."/>
            <person name="Barry K."/>
            <person name="Bills G."/>
            <person name="Bluhm B."/>
            <person name="Cannon C."/>
            <person name="Castanera R."/>
            <person name="Culley D."/>
            <person name="Daum C."/>
            <person name="Ezra D."/>
            <person name="Gonzalez J."/>
            <person name="Henrissat B."/>
            <person name="Kuo A."/>
            <person name="Liang C."/>
            <person name="Lipzen A."/>
            <person name="Lutzoni F."/>
            <person name="Magnuson J."/>
            <person name="Mondo S."/>
            <person name="Nolan M."/>
            <person name="Ohm R."/>
            <person name="Pangilinan J."/>
            <person name="Park H.-J."/>
            <person name="Ramirez L."/>
            <person name="Alfaro M."/>
            <person name="Sun H."/>
            <person name="Tritt A."/>
            <person name="Yoshinaga Y."/>
            <person name="Zwiers L.-H."/>
            <person name="Turgeon B."/>
            <person name="Goodwin S."/>
            <person name="Spatafora J."/>
            <person name="Crous P."/>
            <person name="Grigoriev I."/>
        </authorList>
    </citation>
    <scope>NUCLEOTIDE SEQUENCE</scope>
    <source>
        <strain evidence="2">CBS 116005</strain>
    </source>
</reference>
<feature type="region of interest" description="Disordered" evidence="1">
    <location>
        <begin position="308"/>
        <end position="332"/>
    </location>
</feature>
<accession>A0A6G1KZW8</accession>
<dbReference type="AlphaFoldDB" id="A0A6G1KZW8"/>
<feature type="region of interest" description="Disordered" evidence="1">
    <location>
        <begin position="200"/>
        <end position="238"/>
    </location>
</feature>
<protein>
    <recommendedName>
        <fullName evidence="4">C2H2-type domain-containing protein</fullName>
    </recommendedName>
</protein>
<organism evidence="2 3">
    <name type="scientific">Teratosphaeria nubilosa</name>
    <dbReference type="NCBI Taxonomy" id="161662"/>
    <lineage>
        <taxon>Eukaryota</taxon>
        <taxon>Fungi</taxon>
        <taxon>Dikarya</taxon>
        <taxon>Ascomycota</taxon>
        <taxon>Pezizomycotina</taxon>
        <taxon>Dothideomycetes</taxon>
        <taxon>Dothideomycetidae</taxon>
        <taxon>Mycosphaerellales</taxon>
        <taxon>Teratosphaeriaceae</taxon>
        <taxon>Teratosphaeria</taxon>
    </lineage>
</organism>
<dbReference type="EMBL" id="ML995875">
    <property type="protein sequence ID" value="KAF2766223.1"/>
    <property type="molecule type" value="Genomic_DNA"/>
</dbReference>
<dbReference type="InterPro" id="IPR039970">
    <property type="entry name" value="TF_Grauzone"/>
</dbReference>
<feature type="compositionally biased region" description="Basic residues" evidence="1">
    <location>
        <begin position="224"/>
        <end position="234"/>
    </location>
</feature>
<dbReference type="PANTHER" id="PTHR23225">
    <property type="entry name" value="ZINC FINGER PROTEIN"/>
    <property type="match status" value="1"/>
</dbReference>
<evidence type="ECO:0000313" key="3">
    <source>
        <dbReference type="Proteomes" id="UP000799436"/>
    </source>
</evidence>
<evidence type="ECO:0000313" key="2">
    <source>
        <dbReference type="EMBL" id="KAF2766223.1"/>
    </source>
</evidence>
<dbReference type="GO" id="GO:0003700">
    <property type="term" value="F:DNA-binding transcription factor activity"/>
    <property type="evidence" value="ECO:0007669"/>
    <property type="project" value="InterPro"/>
</dbReference>
<gene>
    <name evidence="2" type="ORF">EJ03DRAFT_354141</name>
</gene>
<dbReference type="OrthoDB" id="5388486at2759"/>
<evidence type="ECO:0000256" key="1">
    <source>
        <dbReference type="SAM" id="MobiDB-lite"/>
    </source>
</evidence>
<proteinExistence type="predicted"/>
<dbReference type="Gene3D" id="3.30.160.60">
    <property type="entry name" value="Classic Zinc Finger"/>
    <property type="match status" value="1"/>
</dbReference>
<keyword evidence="3" id="KW-1185">Reference proteome</keyword>
<sequence length="426" mass="48620">MDLEYSSTYHHGHWPACDRQDESFTPAAMMRYPSRSCIAAESLDRPMQRYLQEPFHPFMMRVEQDPFMPSFANLAAAPSPYACSEASLLTIQRRYLSPSSSGFSSGHFDNSWSDTPSWSSPSLSVAAYSPESLSGHFVAPHDVQHYADAPSEVDVYASYAQEGYHPMHQPQGHFEATTPIVPSQQHDKRAMELEDFEGEAAPALRRRRPQASRAVTSPQLSTRVTKRPAAKRRSSYHDPAASSAFPCPFAIYGCKSGFNTKNEWKRHVATQHVRVGFWRCNQCPQGDHRPNDFNRKDLFVQHLRRMHPMTTEEPVQSKPKKRANSKSSMDTAERRLAEVASNCYRHLRTLPERSACLFCDQAFSGAHSWDERMEHSGRHMDAMKKAGQTPPDPDEWNLDEETEDYLLRERVIQRRGGRLVLTEESR</sequence>